<feature type="binding site" evidence="14">
    <location>
        <position position="90"/>
    </location>
    <ligand>
        <name>Zn(2+)</name>
        <dbReference type="ChEBI" id="CHEBI:29105"/>
        <note>catalytic</note>
    </ligand>
</feature>
<dbReference type="Gene3D" id="3.40.140.10">
    <property type="entry name" value="Cytidine Deaminase, domain 2"/>
    <property type="match status" value="1"/>
</dbReference>
<protein>
    <recommendedName>
        <fullName evidence="5 15">Cytidine deaminase</fullName>
        <ecNumber evidence="4 15">3.5.4.5</ecNumber>
    </recommendedName>
    <alternativeName>
        <fullName evidence="9 15">Cytidine aminohydrolase</fullName>
    </alternativeName>
</protein>
<dbReference type="FunFam" id="3.40.140.10:FF:000008">
    <property type="entry name" value="Cytidine deaminase"/>
    <property type="match status" value="1"/>
</dbReference>
<dbReference type="GO" id="GO:0005829">
    <property type="term" value="C:cytosol"/>
    <property type="evidence" value="ECO:0007669"/>
    <property type="project" value="TreeGrafter"/>
</dbReference>
<proteinExistence type="inferred from homology"/>
<sequence>MKVDDILIEKARQAREHAYAPYSGFKVGAALLAQNGEIYTGCNVENASYGLTSCAERNAVFKAVCAGERKFERLALVTDLVNPAAPCGACRQVLAEFAPDLTVIMANTRGEKRITTVRELLPYAFTPADLKEVSNSYRLIEQK</sequence>
<dbReference type="CDD" id="cd01283">
    <property type="entry name" value="cytidine_deaminase"/>
    <property type="match status" value="1"/>
</dbReference>
<evidence type="ECO:0000256" key="10">
    <source>
        <dbReference type="ARBA" id="ARBA00049252"/>
    </source>
</evidence>
<comment type="catalytic activity">
    <reaction evidence="10 15">
        <text>2'-deoxycytidine + H2O + H(+) = 2'-deoxyuridine + NH4(+)</text>
        <dbReference type="Rhea" id="RHEA:13433"/>
        <dbReference type="ChEBI" id="CHEBI:15377"/>
        <dbReference type="ChEBI" id="CHEBI:15378"/>
        <dbReference type="ChEBI" id="CHEBI:15698"/>
        <dbReference type="ChEBI" id="CHEBI:16450"/>
        <dbReference type="ChEBI" id="CHEBI:28938"/>
        <dbReference type="EC" id="3.5.4.5"/>
    </reaction>
</comment>
<dbReference type="EMBL" id="CP045798">
    <property type="protein sequence ID" value="QNB46131.1"/>
    <property type="molecule type" value="Genomic_DNA"/>
</dbReference>
<feature type="binding site" evidence="13">
    <location>
        <begin position="43"/>
        <end position="49"/>
    </location>
    <ligand>
        <name>substrate</name>
    </ligand>
</feature>
<dbReference type="GO" id="GO:0004126">
    <property type="term" value="F:cytidine deaminase activity"/>
    <property type="evidence" value="ECO:0007669"/>
    <property type="project" value="UniProtKB-UniRule"/>
</dbReference>
<dbReference type="Proteomes" id="UP000515847">
    <property type="component" value="Chromosome"/>
</dbReference>
<keyword evidence="18" id="KW-1185">Reference proteome</keyword>
<dbReference type="NCBIfam" id="NF004064">
    <property type="entry name" value="PRK05578.1"/>
    <property type="match status" value="1"/>
</dbReference>
<evidence type="ECO:0000256" key="1">
    <source>
        <dbReference type="ARBA" id="ARBA00001947"/>
    </source>
</evidence>
<evidence type="ECO:0000313" key="17">
    <source>
        <dbReference type="EMBL" id="QNB46131.1"/>
    </source>
</evidence>
<feature type="binding site" evidence="14">
    <location>
        <position position="54"/>
    </location>
    <ligand>
        <name>Zn(2+)</name>
        <dbReference type="ChEBI" id="CHEBI:29105"/>
        <note>catalytic</note>
    </ligand>
</feature>
<dbReference type="PROSITE" id="PS51747">
    <property type="entry name" value="CYT_DCMP_DEAMINASES_2"/>
    <property type="match status" value="1"/>
</dbReference>
<reference evidence="17 18" key="1">
    <citation type="journal article" date="2019" name="Front. Microbiol.">
        <title>Thermoanaerosceptrum fracticalcis gen. nov. sp. nov., a Novel Fumarate-Fermenting Microorganism From a Deep Fractured Carbonate Aquifer of the US Great Basin.</title>
        <authorList>
            <person name="Hamilton-Brehm S.D."/>
            <person name="Stewart L.E."/>
            <person name="Zavarin M."/>
            <person name="Caldwell M."/>
            <person name="Lawson P.A."/>
            <person name="Onstott T.C."/>
            <person name="Grzymski J."/>
            <person name="Neveux I."/>
            <person name="Lollar B.S."/>
            <person name="Russell C.E."/>
            <person name="Moser D.P."/>
        </authorList>
    </citation>
    <scope>NUCLEOTIDE SEQUENCE [LARGE SCALE GENOMIC DNA]</scope>
    <source>
        <strain evidence="17 18">DRI-13</strain>
    </source>
</reference>
<dbReference type="GO" id="GO:0055086">
    <property type="term" value="P:nucleobase-containing small molecule metabolic process"/>
    <property type="evidence" value="ECO:0007669"/>
    <property type="project" value="UniProtKB-ARBA"/>
</dbReference>
<evidence type="ECO:0000256" key="13">
    <source>
        <dbReference type="PIRSR" id="PIRSR606262-2"/>
    </source>
</evidence>
<dbReference type="InterPro" id="IPR016193">
    <property type="entry name" value="Cytidine_deaminase-like"/>
</dbReference>
<evidence type="ECO:0000256" key="9">
    <source>
        <dbReference type="ARBA" id="ARBA00032005"/>
    </source>
</evidence>
<evidence type="ECO:0000313" key="18">
    <source>
        <dbReference type="Proteomes" id="UP000515847"/>
    </source>
</evidence>
<dbReference type="PANTHER" id="PTHR11644">
    <property type="entry name" value="CYTIDINE DEAMINASE"/>
    <property type="match status" value="1"/>
</dbReference>
<evidence type="ECO:0000256" key="14">
    <source>
        <dbReference type="PIRSR" id="PIRSR606262-3"/>
    </source>
</evidence>
<dbReference type="GO" id="GO:0072527">
    <property type="term" value="P:pyrimidine-containing compound metabolic process"/>
    <property type="evidence" value="ECO:0007669"/>
    <property type="project" value="UniProtKB-ARBA"/>
</dbReference>
<comment type="cofactor">
    <cofactor evidence="1 14 15">
        <name>Zn(2+)</name>
        <dbReference type="ChEBI" id="CHEBI:29105"/>
    </cofactor>
</comment>
<name>A0A7G6E227_THEFR</name>
<dbReference type="InterPro" id="IPR006262">
    <property type="entry name" value="Cyt_deam_tetra"/>
</dbReference>
<organism evidence="17 18">
    <name type="scientific">Thermanaerosceptrum fracticalcis</name>
    <dbReference type="NCBI Taxonomy" id="1712410"/>
    <lineage>
        <taxon>Bacteria</taxon>
        <taxon>Bacillati</taxon>
        <taxon>Bacillota</taxon>
        <taxon>Clostridia</taxon>
        <taxon>Eubacteriales</taxon>
        <taxon>Peptococcaceae</taxon>
        <taxon>Thermanaerosceptrum</taxon>
    </lineage>
</organism>
<dbReference type="SUPFAM" id="SSF53927">
    <property type="entry name" value="Cytidine deaminase-like"/>
    <property type="match status" value="1"/>
</dbReference>
<keyword evidence="6 14" id="KW-0479">Metal-binding</keyword>
<evidence type="ECO:0000259" key="16">
    <source>
        <dbReference type="PROSITE" id="PS51747"/>
    </source>
</evidence>
<evidence type="ECO:0000256" key="8">
    <source>
        <dbReference type="ARBA" id="ARBA00022833"/>
    </source>
</evidence>
<evidence type="ECO:0000256" key="11">
    <source>
        <dbReference type="ARBA" id="ARBA00049558"/>
    </source>
</evidence>
<evidence type="ECO:0000256" key="6">
    <source>
        <dbReference type="ARBA" id="ARBA00022723"/>
    </source>
</evidence>
<dbReference type="InterPro" id="IPR002125">
    <property type="entry name" value="CMP_dCMP_dom"/>
</dbReference>
<comment type="function">
    <text evidence="2 15">This enzyme scavenges exogenous and endogenous cytidine and 2'-deoxycytidine for UMP synthesis.</text>
</comment>
<dbReference type="GO" id="GO:0042802">
    <property type="term" value="F:identical protein binding"/>
    <property type="evidence" value="ECO:0007669"/>
    <property type="project" value="UniProtKB-ARBA"/>
</dbReference>
<dbReference type="InterPro" id="IPR050202">
    <property type="entry name" value="Cyt/Deoxycyt_deaminase"/>
</dbReference>
<dbReference type="OrthoDB" id="9795347at2"/>
<evidence type="ECO:0000256" key="4">
    <source>
        <dbReference type="ARBA" id="ARBA00012783"/>
    </source>
</evidence>
<dbReference type="InterPro" id="IPR016192">
    <property type="entry name" value="APOBEC/CMP_deaminase_Zn-bd"/>
</dbReference>
<dbReference type="EC" id="3.5.4.5" evidence="4 15"/>
<comment type="catalytic activity">
    <reaction evidence="11 15">
        <text>cytidine + H2O + H(+) = uridine + NH4(+)</text>
        <dbReference type="Rhea" id="RHEA:16069"/>
        <dbReference type="ChEBI" id="CHEBI:15377"/>
        <dbReference type="ChEBI" id="CHEBI:15378"/>
        <dbReference type="ChEBI" id="CHEBI:16704"/>
        <dbReference type="ChEBI" id="CHEBI:17562"/>
        <dbReference type="ChEBI" id="CHEBI:28938"/>
        <dbReference type="EC" id="3.5.4.5"/>
    </reaction>
</comment>
<keyword evidence="8 14" id="KW-0862">Zinc</keyword>
<comment type="similarity">
    <text evidence="3 15">Belongs to the cytidine and deoxycytidylate deaminase family.</text>
</comment>
<feature type="active site" description="Proton donor" evidence="12">
    <location>
        <position position="56"/>
    </location>
</feature>
<dbReference type="KEGG" id="tfr:BR63_07285"/>
<dbReference type="NCBIfam" id="TIGR01354">
    <property type="entry name" value="cyt_deam_tetra"/>
    <property type="match status" value="1"/>
</dbReference>
<accession>A0A7G6E227</accession>
<dbReference type="AlphaFoldDB" id="A0A7G6E227"/>
<dbReference type="GO" id="GO:0008270">
    <property type="term" value="F:zinc ion binding"/>
    <property type="evidence" value="ECO:0007669"/>
    <property type="project" value="UniProtKB-UniRule"/>
</dbReference>
<feature type="binding site" evidence="14">
    <location>
        <position position="87"/>
    </location>
    <ligand>
        <name>Zn(2+)</name>
        <dbReference type="ChEBI" id="CHEBI:29105"/>
        <note>catalytic</note>
    </ligand>
</feature>
<evidence type="ECO:0000256" key="15">
    <source>
        <dbReference type="RuleBase" id="RU364006"/>
    </source>
</evidence>
<evidence type="ECO:0000256" key="2">
    <source>
        <dbReference type="ARBA" id="ARBA00003949"/>
    </source>
</evidence>
<evidence type="ECO:0000256" key="3">
    <source>
        <dbReference type="ARBA" id="ARBA00006576"/>
    </source>
</evidence>
<dbReference type="Pfam" id="PF00383">
    <property type="entry name" value="dCMP_cyt_deam_1"/>
    <property type="match status" value="1"/>
</dbReference>
<keyword evidence="7 15" id="KW-0378">Hydrolase</keyword>
<dbReference type="PROSITE" id="PS00903">
    <property type="entry name" value="CYT_DCMP_DEAMINASES_1"/>
    <property type="match status" value="1"/>
</dbReference>
<gene>
    <name evidence="17" type="ORF">BR63_07285</name>
</gene>
<evidence type="ECO:0000256" key="12">
    <source>
        <dbReference type="PIRSR" id="PIRSR606262-1"/>
    </source>
</evidence>
<evidence type="ECO:0000256" key="7">
    <source>
        <dbReference type="ARBA" id="ARBA00022801"/>
    </source>
</evidence>
<feature type="domain" description="CMP/dCMP-type deaminase" evidence="16">
    <location>
        <begin position="2"/>
        <end position="128"/>
    </location>
</feature>
<evidence type="ECO:0000256" key="5">
    <source>
        <dbReference type="ARBA" id="ARBA00018266"/>
    </source>
</evidence>
<dbReference type="PANTHER" id="PTHR11644:SF2">
    <property type="entry name" value="CYTIDINE DEAMINASE"/>
    <property type="match status" value="1"/>
</dbReference>